<reference evidence="2" key="1">
    <citation type="submission" date="2025-08" db="UniProtKB">
        <authorList>
            <consortium name="Ensembl"/>
        </authorList>
    </citation>
    <scope>IDENTIFICATION</scope>
</reference>
<evidence type="ECO:0000313" key="3">
    <source>
        <dbReference type="Proteomes" id="UP000261560"/>
    </source>
</evidence>
<proteinExistence type="predicted"/>
<dbReference type="AlphaFoldDB" id="A0A3B3CW49"/>
<reference evidence="2" key="2">
    <citation type="submission" date="2025-09" db="UniProtKB">
        <authorList>
            <consortium name="Ensembl"/>
        </authorList>
    </citation>
    <scope>IDENTIFICATION</scope>
</reference>
<accession>A0A3B3CW49</accession>
<feature type="region of interest" description="Disordered" evidence="1">
    <location>
        <begin position="41"/>
        <end position="60"/>
    </location>
</feature>
<sequence length="149" mass="16018">MLAYDFTVLHRLHWDSSEPSPQSSCPLHFRVCEMQRPVLHKKPSSLHPNPPQFSSSVPSPQSLYPSHFHNVLQAESRERVTLPLCVHHSFPVQDGCESAADCGSAADQTSPGLTAGHLIAVVSTVVPAVTLQSRVDAEVAGAAELFGTG</sequence>
<dbReference type="Proteomes" id="UP000261560">
    <property type="component" value="Unplaced"/>
</dbReference>
<protein>
    <submittedName>
        <fullName evidence="2">Uncharacterized protein</fullName>
    </submittedName>
</protein>
<evidence type="ECO:0000256" key="1">
    <source>
        <dbReference type="SAM" id="MobiDB-lite"/>
    </source>
</evidence>
<dbReference type="PaxDb" id="30732-ENSOMEP00000021555"/>
<organism evidence="2 3">
    <name type="scientific">Oryzias melastigma</name>
    <name type="common">Marine medaka</name>
    <dbReference type="NCBI Taxonomy" id="30732"/>
    <lineage>
        <taxon>Eukaryota</taxon>
        <taxon>Metazoa</taxon>
        <taxon>Chordata</taxon>
        <taxon>Craniata</taxon>
        <taxon>Vertebrata</taxon>
        <taxon>Euteleostomi</taxon>
        <taxon>Actinopterygii</taxon>
        <taxon>Neopterygii</taxon>
        <taxon>Teleostei</taxon>
        <taxon>Neoteleostei</taxon>
        <taxon>Acanthomorphata</taxon>
        <taxon>Ovalentaria</taxon>
        <taxon>Atherinomorphae</taxon>
        <taxon>Beloniformes</taxon>
        <taxon>Adrianichthyidae</taxon>
        <taxon>Oryziinae</taxon>
        <taxon>Oryzias</taxon>
    </lineage>
</organism>
<evidence type="ECO:0000313" key="2">
    <source>
        <dbReference type="Ensembl" id="ENSOMEP00000021555.1"/>
    </source>
</evidence>
<name>A0A3B3CW49_ORYME</name>
<dbReference type="Ensembl" id="ENSOMET00000031246.1">
    <property type="protein sequence ID" value="ENSOMEP00000021555.1"/>
    <property type="gene ID" value="ENSOMEG00000023443.1"/>
</dbReference>
<keyword evidence="3" id="KW-1185">Reference proteome</keyword>